<evidence type="ECO:0000313" key="2">
    <source>
        <dbReference type="Proteomes" id="UP001597186"/>
    </source>
</evidence>
<keyword evidence="2" id="KW-1185">Reference proteome</keyword>
<reference evidence="2" key="1">
    <citation type="journal article" date="2019" name="Int. J. Syst. Evol. Microbiol.">
        <title>The Global Catalogue of Microorganisms (GCM) 10K type strain sequencing project: providing services to taxonomists for standard genome sequencing and annotation.</title>
        <authorList>
            <consortium name="The Broad Institute Genomics Platform"/>
            <consortium name="The Broad Institute Genome Sequencing Center for Infectious Disease"/>
            <person name="Wu L."/>
            <person name="Ma J."/>
        </authorList>
    </citation>
    <scope>NUCLEOTIDE SEQUENCE [LARGE SCALE GENOMIC DNA]</scope>
    <source>
        <strain evidence="2">CGMCC 1.12477</strain>
    </source>
</reference>
<dbReference type="RefSeq" id="WP_379917723.1">
    <property type="nucleotide sequence ID" value="NZ_JBHUDD010000150.1"/>
</dbReference>
<sequence>MTRTARPDAQMAFLELACALKSVTRANALMGLPRPDNSRNTFGIWRFSPLD</sequence>
<dbReference type="EMBL" id="JBHUDD010000150">
    <property type="protein sequence ID" value="MFD1510991.1"/>
    <property type="molecule type" value="Genomic_DNA"/>
</dbReference>
<gene>
    <name evidence="1" type="ORF">ACFTOW_16530</name>
</gene>
<accession>A0ABW4ELD1</accession>
<proteinExistence type="predicted"/>
<dbReference type="Proteomes" id="UP001597186">
    <property type="component" value="Unassembled WGS sequence"/>
</dbReference>
<name>A0ABW4ELD1_9RHOB</name>
<evidence type="ECO:0000313" key="1">
    <source>
        <dbReference type="EMBL" id="MFD1510991.1"/>
    </source>
</evidence>
<protein>
    <submittedName>
        <fullName evidence="1">Uncharacterized protein</fullName>
    </submittedName>
</protein>
<comment type="caution">
    <text evidence="1">The sequence shown here is derived from an EMBL/GenBank/DDBJ whole genome shotgun (WGS) entry which is preliminary data.</text>
</comment>
<organism evidence="1 2">
    <name type="scientific">Lacimonas salitolerans</name>
    <dbReference type="NCBI Taxonomy" id="1323750"/>
    <lineage>
        <taxon>Bacteria</taxon>
        <taxon>Pseudomonadati</taxon>
        <taxon>Pseudomonadota</taxon>
        <taxon>Alphaproteobacteria</taxon>
        <taxon>Rhodobacterales</taxon>
        <taxon>Paracoccaceae</taxon>
        <taxon>Lacimonas</taxon>
    </lineage>
</organism>